<sequence>MRKFALFALLSLTALAACGTPQERCVNRSTSEVRDLMKLRDEVDGNLARGYAWHVYQVPISRWEVCGYNTFRGRDGRIVERPRMCFVDDYVTRRRQVPIDPQSEARKRDALAARIEALTPQMNANVQACRAAYPE</sequence>
<evidence type="ECO:0000313" key="3">
    <source>
        <dbReference type="Proteomes" id="UP000285295"/>
    </source>
</evidence>
<feature type="signal peptide" evidence="1">
    <location>
        <begin position="1"/>
        <end position="16"/>
    </location>
</feature>
<reference evidence="2 3" key="1">
    <citation type="submission" date="2019-01" db="EMBL/GenBank/DDBJ databases">
        <title>Sinorhodobacter populi sp. nov. isolated from the symptomatic bark tissue of Populus euramericana canker.</title>
        <authorList>
            <person name="Xu G."/>
        </authorList>
    </citation>
    <scope>NUCLEOTIDE SEQUENCE [LARGE SCALE GENOMIC DNA]</scope>
    <source>
        <strain evidence="2 3">D19-10-3-21</strain>
    </source>
</reference>
<reference evidence="2 3" key="2">
    <citation type="submission" date="2019-01" db="EMBL/GenBank/DDBJ databases">
        <authorList>
            <person name="Li Y."/>
        </authorList>
    </citation>
    <scope>NUCLEOTIDE SEQUENCE [LARGE SCALE GENOMIC DNA]</scope>
    <source>
        <strain evidence="2 3">D19-10-3-21</strain>
    </source>
</reference>
<proteinExistence type="predicted"/>
<dbReference type="OrthoDB" id="7875456at2"/>
<name>A0A443K737_9RHOB</name>
<organism evidence="2 3">
    <name type="scientific">Paenirhodobacter populi</name>
    <dbReference type="NCBI Taxonomy" id="2306993"/>
    <lineage>
        <taxon>Bacteria</taxon>
        <taxon>Pseudomonadati</taxon>
        <taxon>Pseudomonadota</taxon>
        <taxon>Alphaproteobacteria</taxon>
        <taxon>Rhodobacterales</taxon>
        <taxon>Rhodobacter group</taxon>
        <taxon>Paenirhodobacter</taxon>
    </lineage>
</organism>
<protein>
    <recommendedName>
        <fullName evidence="4">Excinuclease ABC subunit B</fullName>
    </recommendedName>
</protein>
<evidence type="ECO:0000256" key="1">
    <source>
        <dbReference type="SAM" id="SignalP"/>
    </source>
</evidence>
<evidence type="ECO:0008006" key="4">
    <source>
        <dbReference type="Google" id="ProtNLM"/>
    </source>
</evidence>
<dbReference type="RefSeq" id="WP_128180601.1">
    <property type="nucleotide sequence ID" value="NZ_SAUV01000001.1"/>
</dbReference>
<evidence type="ECO:0000313" key="2">
    <source>
        <dbReference type="EMBL" id="RWR28587.1"/>
    </source>
</evidence>
<dbReference type="AlphaFoldDB" id="A0A443K737"/>
<feature type="chain" id="PRO_5019354020" description="Excinuclease ABC subunit B" evidence="1">
    <location>
        <begin position="17"/>
        <end position="135"/>
    </location>
</feature>
<accession>A0A443K737</accession>
<gene>
    <name evidence="2" type="ORF">D2T31_12840</name>
</gene>
<dbReference type="PROSITE" id="PS51257">
    <property type="entry name" value="PROKAR_LIPOPROTEIN"/>
    <property type="match status" value="1"/>
</dbReference>
<comment type="caution">
    <text evidence="2">The sequence shown here is derived from an EMBL/GenBank/DDBJ whole genome shotgun (WGS) entry which is preliminary data.</text>
</comment>
<dbReference type="Proteomes" id="UP000285295">
    <property type="component" value="Unassembled WGS sequence"/>
</dbReference>
<dbReference type="EMBL" id="SAUX01000014">
    <property type="protein sequence ID" value="RWR28587.1"/>
    <property type="molecule type" value="Genomic_DNA"/>
</dbReference>
<keyword evidence="1" id="KW-0732">Signal</keyword>